<evidence type="ECO:0000313" key="2">
    <source>
        <dbReference type="EMBL" id="MFC6769007.1"/>
    </source>
</evidence>
<dbReference type="EMBL" id="JBHSWV010000658">
    <property type="protein sequence ID" value="MFC6769007.1"/>
    <property type="molecule type" value="Genomic_DNA"/>
</dbReference>
<evidence type="ECO:0000313" key="3">
    <source>
        <dbReference type="Proteomes" id="UP001596383"/>
    </source>
</evidence>
<feature type="non-terminal residue" evidence="2">
    <location>
        <position position="70"/>
    </location>
</feature>
<organism evidence="2 3">
    <name type="scientific">Natrinema soli</name>
    <dbReference type="NCBI Taxonomy" id="1930624"/>
    <lineage>
        <taxon>Archaea</taxon>
        <taxon>Methanobacteriati</taxon>
        <taxon>Methanobacteriota</taxon>
        <taxon>Stenosarchaea group</taxon>
        <taxon>Halobacteria</taxon>
        <taxon>Halobacteriales</taxon>
        <taxon>Natrialbaceae</taxon>
        <taxon>Natrinema</taxon>
    </lineage>
</organism>
<reference evidence="2 3" key="1">
    <citation type="journal article" date="2019" name="Int. J. Syst. Evol. Microbiol.">
        <title>The Global Catalogue of Microorganisms (GCM) 10K type strain sequencing project: providing services to taxonomists for standard genome sequencing and annotation.</title>
        <authorList>
            <consortium name="The Broad Institute Genomics Platform"/>
            <consortium name="The Broad Institute Genome Sequencing Center for Infectious Disease"/>
            <person name="Wu L."/>
            <person name="Ma J."/>
        </authorList>
    </citation>
    <scope>NUCLEOTIDE SEQUENCE [LARGE SCALE GENOMIC DNA]</scope>
    <source>
        <strain evidence="2 3">LMG 29247</strain>
    </source>
</reference>
<comment type="caution">
    <text evidence="2">The sequence shown here is derived from an EMBL/GenBank/DDBJ whole genome shotgun (WGS) entry which is preliminary data.</text>
</comment>
<proteinExistence type="predicted"/>
<protein>
    <submittedName>
        <fullName evidence="2">Cell shape-determining protein</fullName>
    </submittedName>
</protein>
<accession>A0ABD5SVD0</accession>
<feature type="region of interest" description="Disordered" evidence="1">
    <location>
        <begin position="1"/>
        <end position="52"/>
    </location>
</feature>
<gene>
    <name evidence="2" type="ORF">ACFQE6_29530</name>
</gene>
<dbReference type="Proteomes" id="UP001596383">
    <property type="component" value="Unassembled WGS sequence"/>
</dbReference>
<evidence type="ECO:0000256" key="1">
    <source>
        <dbReference type="SAM" id="MobiDB-lite"/>
    </source>
</evidence>
<feature type="compositionally biased region" description="Low complexity" evidence="1">
    <location>
        <begin position="43"/>
        <end position="52"/>
    </location>
</feature>
<dbReference type="InterPro" id="IPR006311">
    <property type="entry name" value="TAT_signal"/>
</dbReference>
<feature type="compositionally biased region" description="Basic and acidic residues" evidence="1">
    <location>
        <begin position="1"/>
        <end position="31"/>
    </location>
</feature>
<dbReference type="AlphaFoldDB" id="A0ABD5SVD0"/>
<name>A0ABD5SVD0_9EURY</name>
<sequence length="70" mass="7222">MSEHAAPRDGSPERDVSSDRNADDAEADRSRSGAGGARFTRRTLLSTAGTAGAVGLAGCTARQYRAPPDC</sequence>
<dbReference type="PROSITE" id="PS51318">
    <property type="entry name" value="TAT"/>
    <property type="match status" value="1"/>
</dbReference>
<keyword evidence="3" id="KW-1185">Reference proteome</keyword>